<evidence type="ECO:0000313" key="1">
    <source>
        <dbReference type="EMBL" id="GCA66377.1"/>
    </source>
</evidence>
<dbReference type="Pfam" id="PF14196">
    <property type="entry name" value="ATC_hydrolase"/>
    <property type="match status" value="1"/>
</dbReference>
<sequence length="195" mass="21966">MSEPGKNQETDNRTEYEKRFREKVMAPDSVSIRQFQSAVEGAIKARSKVTYLVWKELKEQYPEVDATKVMASAYEKFGELAGETWGDIENPGQALIAQSSMGGYLVFDQTLKECSETYAQKTFHHCPHIEAFRELGATDEEIKVLCQDILSAGDYGNMNPHDKVRLEFRKQIGAGDDTCEYCVVPCENAGKCSEQ</sequence>
<dbReference type="RefSeq" id="WP_117888953.1">
    <property type="nucleotide sequence ID" value="NZ_BHGK01000001.1"/>
</dbReference>
<name>A0A391NZS1_9FIRM</name>
<organism evidence="1 2">
    <name type="scientific">Mediterraneibacter butyricigenes</name>
    <dbReference type="NCBI Taxonomy" id="2316025"/>
    <lineage>
        <taxon>Bacteria</taxon>
        <taxon>Bacillati</taxon>
        <taxon>Bacillota</taxon>
        <taxon>Clostridia</taxon>
        <taxon>Lachnospirales</taxon>
        <taxon>Lachnospiraceae</taxon>
        <taxon>Mediterraneibacter</taxon>
    </lineage>
</organism>
<proteinExistence type="predicted"/>
<comment type="caution">
    <text evidence="1">The sequence shown here is derived from an EMBL/GenBank/DDBJ whole genome shotgun (WGS) entry which is preliminary data.</text>
</comment>
<dbReference type="Proteomes" id="UP000265643">
    <property type="component" value="Unassembled WGS sequence"/>
</dbReference>
<dbReference type="InterPro" id="IPR026002">
    <property type="entry name" value="ATC_hydrolase-like"/>
</dbReference>
<dbReference type="EMBL" id="BHGK01000001">
    <property type="protein sequence ID" value="GCA66377.1"/>
    <property type="molecule type" value="Genomic_DNA"/>
</dbReference>
<protein>
    <recommendedName>
        <fullName evidence="3">L-2-amino-thiazoline-4-carboxylic acid hydrolase</fullName>
    </recommendedName>
</protein>
<evidence type="ECO:0000313" key="2">
    <source>
        <dbReference type="Proteomes" id="UP000265643"/>
    </source>
</evidence>
<reference evidence="2" key="1">
    <citation type="submission" date="2018-09" db="EMBL/GenBank/DDBJ databases">
        <title>Draft Genome Sequence of Mediterraneibacter sp. KCTC 15684.</title>
        <authorList>
            <person name="Kim J.S."/>
            <person name="Han K.I."/>
            <person name="Suh M.K."/>
            <person name="Lee K.C."/>
            <person name="Eom M.K."/>
            <person name="Lee J.H."/>
            <person name="Park S.H."/>
            <person name="Kang S.W."/>
            <person name="Park J.E."/>
            <person name="Oh B.S."/>
            <person name="Yu S.Y."/>
            <person name="Choi S.H."/>
            <person name="Lee D.H."/>
            <person name="Yoon H."/>
            <person name="Kim B."/>
            <person name="Yang S.J."/>
            <person name="Lee J.S."/>
        </authorList>
    </citation>
    <scope>NUCLEOTIDE SEQUENCE [LARGE SCALE GENOMIC DNA]</scope>
    <source>
        <strain evidence="2">KCTC 15684</strain>
    </source>
</reference>
<evidence type="ECO:0008006" key="3">
    <source>
        <dbReference type="Google" id="ProtNLM"/>
    </source>
</evidence>
<dbReference type="AlphaFoldDB" id="A0A391NZS1"/>
<keyword evidence="2" id="KW-1185">Reference proteome</keyword>
<accession>A0A391NZS1</accession>
<gene>
    <name evidence="1" type="ORF">KGMB01110_08130</name>
</gene>